<organism evidence="1 2">
    <name type="scientific">Plasmodium falciparum Vietnam Oak-Knoll</name>
    <name type="common">FVO</name>
    <dbReference type="NCBI Taxonomy" id="1036723"/>
    <lineage>
        <taxon>Eukaryota</taxon>
        <taxon>Sar</taxon>
        <taxon>Alveolata</taxon>
        <taxon>Apicomplexa</taxon>
        <taxon>Aconoidasida</taxon>
        <taxon>Haemosporida</taxon>
        <taxon>Plasmodiidae</taxon>
        <taxon>Plasmodium</taxon>
        <taxon>Plasmodium (Laverania)</taxon>
    </lineage>
</organism>
<evidence type="ECO:0000313" key="2">
    <source>
        <dbReference type="Proteomes" id="UP000030690"/>
    </source>
</evidence>
<dbReference type="AlphaFoldDB" id="A0A024V332"/>
<accession>A0A024V332</accession>
<evidence type="ECO:0000313" key="1">
    <source>
        <dbReference type="EMBL" id="ETW17196.1"/>
    </source>
</evidence>
<sequence length="157" mass="18735">MKENVLINENIKAHEEKGNLNDDKRDEHMISLRGLNIYYKDKLENLNTIKNIDNNKKFIKLVLEDVDLKPEEIMKHILHLLKEKTSLHTILEINKQKYKIKYKEIIPDDHILFTQNIQNITNCKYALLGILKVSKYTKKNTFNEKLLQSWQDVPMEF</sequence>
<dbReference type="Proteomes" id="UP000030690">
    <property type="component" value="Unassembled WGS sequence"/>
</dbReference>
<proteinExistence type="predicted"/>
<reference evidence="1 2" key="2">
    <citation type="submission" date="2013-02" db="EMBL/GenBank/DDBJ databases">
        <title>The Genome Sequence of Plasmodium falciparum Vietnam Oak-Knoll (FVO).</title>
        <authorList>
            <consortium name="The Broad Institute Genome Sequencing Platform"/>
            <consortium name="The Broad Institute Genome Sequencing Center for Infectious Disease"/>
            <person name="Neafsey D."/>
            <person name="Cheeseman I."/>
            <person name="Volkman S."/>
            <person name="Adams J."/>
            <person name="Walker B."/>
            <person name="Young S.K."/>
            <person name="Zeng Q."/>
            <person name="Gargeya S."/>
            <person name="Fitzgerald M."/>
            <person name="Haas B."/>
            <person name="Abouelleil A."/>
            <person name="Alvarado L."/>
            <person name="Arachchi H.M."/>
            <person name="Berlin A.M."/>
            <person name="Chapman S.B."/>
            <person name="Dewar J."/>
            <person name="Goldberg J."/>
            <person name="Griggs A."/>
            <person name="Gujja S."/>
            <person name="Hansen M."/>
            <person name="Howarth C."/>
            <person name="Imamovic A."/>
            <person name="Larimer J."/>
            <person name="McCowan C."/>
            <person name="Murphy C."/>
            <person name="Neiman D."/>
            <person name="Pearson M."/>
            <person name="Priest M."/>
            <person name="Roberts A."/>
            <person name="Saif S."/>
            <person name="Shea T."/>
            <person name="Sisk P."/>
            <person name="Sykes S."/>
            <person name="Wortman J."/>
            <person name="Nusbaum C."/>
            <person name="Birren B."/>
        </authorList>
    </citation>
    <scope>NUCLEOTIDE SEQUENCE [LARGE SCALE GENOMIC DNA]</scope>
    <source>
        <strain evidence="2">Vietnam Oak-Knoll (FVO)</strain>
    </source>
</reference>
<protein>
    <submittedName>
        <fullName evidence="1">Uncharacterized protein</fullName>
    </submittedName>
</protein>
<name>A0A024V332_PLAFA</name>
<dbReference type="OrthoDB" id="371247at2759"/>
<reference evidence="1 2" key="1">
    <citation type="submission" date="2013-02" db="EMBL/GenBank/DDBJ databases">
        <title>The Genome Annotation of Plasmodium falciparum Vietnam Oak-Knoll (FVO).</title>
        <authorList>
            <consortium name="The Broad Institute Genome Sequencing Platform"/>
            <consortium name="The Broad Institute Genome Sequencing Center for Infectious Disease"/>
            <person name="Neafsey D."/>
            <person name="Hoffman S."/>
            <person name="Volkman S."/>
            <person name="Rosenthal P."/>
            <person name="Walker B."/>
            <person name="Young S.K."/>
            <person name="Zeng Q."/>
            <person name="Gargeya S."/>
            <person name="Fitzgerald M."/>
            <person name="Haas B."/>
            <person name="Abouelleil A."/>
            <person name="Allen A.W."/>
            <person name="Alvarado L."/>
            <person name="Arachchi H.M."/>
            <person name="Berlin A.M."/>
            <person name="Chapman S.B."/>
            <person name="Gainer-Dewar J."/>
            <person name="Goldberg J."/>
            <person name="Griggs A."/>
            <person name="Gujja S."/>
            <person name="Hansen M."/>
            <person name="Howarth C."/>
            <person name="Imamovic A."/>
            <person name="Ireland A."/>
            <person name="Larimer J."/>
            <person name="McCowan C."/>
            <person name="Murphy C."/>
            <person name="Pearson M."/>
            <person name="Poon T.W."/>
            <person name="Priest M."/>
            <person name="Roberts A."/>
            <person name="Saif S."/>
            <person name="Shea T."/>
            <person name="Sisk P."/>
            <person name="Sykes S."/>
            <person name="Wortman J."/>
            <person name="Nusbaum C."/>
            <person name="Birren B."/>
        </authorList>
    </citation>
    <scope>NUCLEOTIDE SEQUENCE [LARGE SCALE GENOMIC DNA]</scope>
    <source>
        <strain evidence="2">Vietnam Oak-Knoll (FVO)</strain>
    </source>
</reference>
<dbReference type="EMBL" id="KI925134">
    <property type="protein sequence ID" value="ETW17196.1"/>
    <property type="molecule type" value="Genomic_DNA"/>
</dbReference>
<gene>
    <name evidence="1" type="ORF">PFFVO_04022</name>
</gene>